<evidence type="ECO:0000313" key="2">
    <source>
        <dbReference type="Proteomes" id="UP000001404"/>
    </source>
</evidence>
<sequence>MRTKCLYRKERFPLVEEKVEIYGNDYDEKLPIIFADPTS</sequence>
<proteinExistence type="predicted"/>
<evidence type="ECO:0000313" key="1">
    <source>
        <dbReference type="EMBL" id="ADB86179.1"/>
    </source>
</evidence>
<dbReference type="AlphaFoldDB" id="D2PFY5"/>
<dbReference type="Proteomes" id="UP000001404">
    <property type="component" value="Chromosome"/>
</dbReference>
<organism evidence="1 2">
    <name type="scientific">Saccharolobus islandicus (strain L.D.8.5 / Lassen #2)</name>
    <name type="common">Sulfolobus islandicus</name>
    <dbReference type="NCBI Taxonomy" id="425944"/>
    <lineage>
        <taxon>Archaea</taxon>
        <taxon>Thermoproteota</taxon>
        <taxon>Thermoprotei</taxon>
        <taxon>Sulfolobales</taxon>
        <taxon>Sulfolobaceae</taxon>
        <taxon>Saccharolobus</taxon>
    </lineage>
</organism>
<dbReference type="HOGENOM" id="CLU_3302897_0_0_2"/>
<dbReference type="EMBL" id="CP001731">
    <property type="protein sequence ID" value="ADB86179.1"/>
    <property type="molecule type" value="Genomic_DNA"/>
</dbReference>
<protein>
    <submittedName>
        <fullName evidence="1">Uncharacterized protein</fullName>
    </submittedName>
</protein>
<gene>
    <name evidence="1" type="ordered locus">LD85_0393</name>
</gene>
<reference evidence="2" key="1">
    <citation type="journal article" date="2009" name="Proc. Natl. Acad. Sci. U.S.A.">
        <title>Biogeography of the Sulfolobus islandicus pan-genome.</title>
        <authorList>
            <person name="Reno M.L."/>
            <person name="Held N.L."/>
            <person name="Fields C.J."/>
            <person name="Burke P.V."/>
            <person name="Whitaker R.J."/>
        </authorList>
    </citation>
    <scope>NUCLEOTIDE SEQUENCE [LARGE SCALE GENOMIC DNA]</scope>
    <source>
        <strain evidence="2">L.D.8.5 / Lassen #2</strain>
    </source>
</reference>
<accession>D2PFY5</accession>
<name>D2PFY5_SACI9</name>
<dbReference type="KEGG" id="sii:LD85_0393"/>